<dbReference type="Pfam" id="PF14529">
    <property type="entry name" value="Exo_endo_phos_2"/>
    <property type="match status" value="1"/>
</dbReference>
<feature type="domain" description="Reverse transcriptase" evidence="1">
    <location>
        <begin position="513"/>
        <end position="775"/>
    </location>
</feature>
<dbReference type="InterPro" id="IPR005135">
    <property type="entry name" value="Endo/exonuclease/phosphatase"/>
</dbReference>
<protein>
    <recommendedName>
        <fullName evidence="1">Reverse transcriptase domain-containing protein</fullName>
    </recommendedName>
</protein>
<dbReference type="CDD" id="cd01650">
    <property type="entry name" value="RT_nLTR_like"/>
    <property type="match status" value="1"/>
</dbReference>
<dbReference type="Gene3D" id="3.60.10.10">
    <property type="entry name" value="Endonuclease/exonuclease/phosphatase"/>
    <property type="match status" value="1"/>
</dbReference>
<sequence length="986" mass="111299">MSVLDGSIDGENYLSCTSEDELNSTDSSFLSIPSLSDTLITNFSDVPKNFNVVHLNAQSIPAHYSDMLATFSDNKNLHAILVSESWLKPCLPTTSYSLPGFRLIRNDRTGIGGGGVAIYLRAHIPFTVISMSAQPPPLNSAEHLFIEVTLSQQKVFLGVYYCPTLRFNYFPSFEKLLEDFTSVYSHIVLMGDFNTCLIKKDSRSSSLQSILNASNLNILPLNATHHLPNCTPSLLDLTIVSSSNHVAKFGQCSADAFSHHDLLHLSYKIRPPKAKPRILLQRCFGSMDVEKLRSDAENLDWGSILSANTVDNKVELLNSFLEDLYDRHAPVRAVKMKHLPAPWLTDDIKALMHRKASSKCRYKCNPTERNKDKYLLARNRCNKACRDAQRRHIHESVENGDPVKVWKFLKTLGIGKSQHSSLPRDINKDSLNQHFSSSSALSGSTKSDTLARLSSLPTPNYSPFVFSQFSECDVKKNIVSITSNAVGSDGVSRNMIIPIIDVVTPIITHIFNFSIDAETFPIIWKDAQITPIPKKSNPSSFSDYRPISILSFLSKVFERLVHHQLNSFLSQNNILNPFQSGFRSGHSTVTALIKINDDIRWGMEKGDLTVLTLLDFSNAFNTVDFDILLGILSSLNISPEAVGWFHSYLRGRRQRIRIEDSFSTWCSTNAGVPQGGVLSPLLFALFINGISQTISCSYHLYADDLQIYCQSPPQKLHNAISMVNSDLDKISDWSRCHGLTVNPKKTQVILVGSSRLKSKIDWLHLPPISFDGVNIPFADKVKNLGILIDTNLTWVPQICEVSRKIFASSASLRRLRNFLPTATKISLAQTLLLPILDYADACYSDITEEQLNKLERLQNLCIRFIFGLRKYDHISEYRNKLKWLPIRLRRNVHILSLLYSVLFNPSTPTYLKERFIFKNHPDNRPMRSSQMRLLDFPSHTTEFYSNSFTVTAIRLWNALPVNIRFAKTAIGFKKQVKEHYLSSILQ</sequence>
<dbReference type="EMBL" id="JAHIBW010000018">
    <property type="protein sequence ID" value="KAG7301971.1"/>
    <property type="molecule type" value="Genomic_DNA"/>
</dbReference>
<dbReference type="PROSITE" id="PS50878">
    <property type="entry name" value="RT_POL"/>
    <property type="match status" value="1"/>
</dbReference>
<dbReference type="PANTHER" id="PTHR33332">
    <property type="entry name" value="REVERSE TRANSCRIPTASE DOMAIN-CONTAINING PROTEIN"/>
    <property type="match status" value="1"/>
</dbReference>
<dbReference type="Pfam" id="PF00078">
    <property type="entry name" value="RVT_1"/>
    <property type="match status" value="1"/>
</dbReference>
<accession>A0ABQ7Q9R4</accession>
<reference evidence="2 3" key="1">
    <citation type="submission" date="2021-06" db="EMBL/GenBank/DDBJ databases">
        <title>A haploid diamondback moth (Plutella xylostella L.) genome assembly resolves 31 chromosomes and identifies a diamide resistance mutation.</title>
        <authorList>
            <person name="Ward C.M."/>
            <person name="Perry K.D."/>
            <person name="Baker G."/>
            <person name="Powis K."/>
            <person name="Heckel D.G."/>
            <person name="Baxter S.W."/>
        </authorList>
    </citation>
    <scope>NUCLEOTIDE SEQUENCE [LARGE SCALE GENOMIC DNA]</scope>
    <source>
        <strain evidence="2 3">LV</strain>
        <tissue evidence="2">Single pupa</tissue>
    </source>
</reference>
<dbReference type="SUPFAM" id="SSF56219">
    <property type="entry name" value="DNase I-like"/>
    <property type="match status" value="1"/>
</dbReference>
<evidence type="ECO:0000313" key="3">
    <source>
        <dbReference type="Proteomes" id="UP000823941"/>
    </source>
</evidence>
<dbReference type="InterPro" id="IPR036691">
    <property type="entry name" value="Endo/exonu/phosph_ase_sf"/>
</dbReference>
<evidence type="ECO:0000259" key="1">
    <source>
        <dbReference type="PROSITE" id="PS50878"/>
    </source>
</evidence>
<dbReference type="Proteomes" id="UP000823941">
    <property type="component" value="Chromosome 18"/>
</dbReference>
<proteinExistence type="predicted"/>
<name>A0ABQ7Q9R4_PLUXY</name>
<keyword evidence="3" id="KW-1185">Reference proteome</keyword>
<dbReference type="InterPro" id="IPR043502">
    <property type="entry name" value="DNA/RNA_pol_sf"/>
</dbReference>
<organism evidence="2 3">
    <name type="scientific">Plutella xylostella</name>
    <name type="common">Diamondback moth</name>
    <name type="synonym">Plutella maculipennis</name>
    <dbReference type="NCBI Taxonomy" id="51655"/>
    <lineage>
        <taxon>Eukaryota</taxon>
        <taxon>Metazoa</taxon>
        <taxon>Ecdysozoa</taxon>
        <taxon>Arthropoda</taxon>
        <taxon>Hexapoda</taxon>
        <taxon>Insecta</taxon>
        <taxon>Pterygota</taxon>
        <taxon>Neoptera</taxon>
        <taxon>Endopterygota</taxon>
        <taxon>Lepidoptera</taxon>
        <taxon>Glossata</taxon>
        <taxon>Ditrysia</taxon>
        <taxon>Yponomeutoidea</taxon>
        <taxon>Plutellidae</taxon>
        <taxon>Plutella</taxon>
    </lineage>
</organism>
<comment type="caution">
    <text evidence="2">The sequence shown here is derived from an EMBL/GenBank/DDBJ whole genome shotgun (WGS) entry which is preliminary data.</text>
</comment>
<evidence type="ECO:0000313" key="2">
    <source>
        <dbReference type="EMBL" id="KAG7301971.1"/>
    </source>
</evidence>
<dbReference type="SUPFAM" id="SSF56672">
    <property type="entry name" value="DNA/RNA polymerases"/>
    <property type="match status" value="1"/>
</dbReference>
<dbReference type="InterPro" id="IPR000477">
    <property type="entry name" value="RT_dom"/>
</dbReference>
<gene>
    <name evidence="2" type="ORF">JYU34_013420</name>
</gene>